<feature type="region of interest" description="Disordered" evidence="1">
    <location>
        <begin position="236"/>
        <end position="298"/>
    </location>
</feature>
<keyword evidence="2" id="KW-0812">Transmembrane</keyword>
<dbReference type="EMBL" id="JADNYJ010000076">
    <property type="protein sequence ID" value="KAF8890293.1"/>
    <property type="molecule type" value="Genomic_DNA"/>
</dbReference>
<gene>
    <name evidence="3" type="ORF">CPB84DRAFT_1785010</name>
</gene>
<evidence type="ECO:0000256" key="1">
    <source>
        <dbReference type="SAM" id="MobiDB-lite"/>
    </source>
</evidence>
<feature type="transmembrane region" description="Helical" evidence="2">
    <location>
        <begin position="7"/>
        <end position="26"/>
    </location>
</feature>
<feature type="compositionally biased region" description="Polar residues" evidence="1">
    <location>
        <begin position="283"/>
        <end position="298"/>
    </location>
</feature>
<sequence>MSPLKDSITHLFYILICAFILIREWIYVAEALLAFLVLLTAVVLFSQCAAIFYPRLSTTSHETSDNARFVDGVGVVVCPPGDDSKLARKEVHHPRHQHSQPHPHTESLDHVPVPHHHHHHPPEVHVQVQQPHQEDEQEHHKPPPLPDKEKERKHAKWIHHHIWPHEPLPIPQEDFESPPDGSDRVREWIEGKDRVVERGLGPGEDVEVTVIHQPHNPSIHPKWCRKALVHDLHHTTRKTGHGLSRLLGPHSGNAGEDEKEKGGREEKKRRSPWCFFSSRRNYHGTSSRNGRTNTPSGA</sequence>
<accession>A0A9P5NIF8</accession>
<keyword evidence="4" id="KW-1185">Reference proteome</keyword>
<dbReference type="Proteomes" id="UP000724874">
    <property type="component" value="Unassembled WGS sequence"/>
</dbReference>
<evidence type="ECO:0000256" key="2">
    <source>
        <dbReference type="SAM" id="Phobius"/>
    </source>
</evidence>
<protein>
    <submittedName>
        <fullName evidence="3">Uncharacterized protein</fullName>
    </submittedName>
</protein>
<comment type="caution">
    <text evidence="3">The sequence shown here is derived from an EMBL/GenBank/DDBJ whole genome shotgun (WGS) entry which is preliminary data.</text>
</comment>
<feature type="region of interest" description="Disordered" evidence="1">
    <location>
        <begin position="84"/>
        <end position="156"/>
    </location>
</feature>
<keyword evidence="2" id="KW-1133">Transmembrane helix</keyword>
<feature type="region of interest" description="Disordered" evidence="1">
    <location>
        <begin position="163"/>
        <end position="182"/>
    </location>
</feature>
<keyword evidence="2" id="KW-0472">Membrane</keyword>
<organism evidence="3 4">
    <name type="scientific">Gymnopilus junonius</name>
    <name type="common">Spectacular rustgill mushroom</name>
    <name type="synonym">Gymnopilus spectabilis subsp. junonius</name>
    <dbReference type="NCBI Taxonomy" id="109634"/>
    <lineage>
        <taxon>Eukaryota</taxon>
        <taxon>Fungi</taxon>
        <taxon>Dikarya</taxon>
        <taxon>Basidiomycota</taxon>
        <taxon>Agaricomycotina</taxon>
        <taxon>Agaricomycetes</taxon>
        <taxon>Agaricomycetidae</taxon>
        <taxon>Agaricales</taxon>
        <taxon>Agaricineae</taxon>
        <taxon>Hymenogastraceae</taxon>
        <taxon>Gymnopilus</taxon>
    </lineage>
</organism>
<feature type="compositionally biased region" description="Basic and acidic residues" evidence="1">
    <location>
        <begin position="256"/>
        <end position="268"/>
    </location>
</feature>
<name>A0A9P5NIF8_GYMJU</name>
<feature type="transmembrane region" description="Helical" evidence="2">
    <location>
        <begin position="32"/>
        <end position="53"/>
    </location>
</feature>
<evidence type="ECO:0000313" key="3">
    <source>
        <dbReference type="EMBL" id="KAF8890293.1"/>
    </source>
</evidence>
<reference evidence="3" key="1">
    <citation type="submission" date="2020-11" db="EMBL/GenBank/DDBJ databases">
        <authorList>
            <consortium name="DOE Joint Genome Institute"/>
            <person name="Ahrendt S."/>
            <person name="Riley R."/>
            <person name="Andreopoulos W."/>
            <person name="LaButti K."/>
            <person name="Pangilinan J."/>
            <person name="Ruiz-duenas F.J."/>
            <person name="Barrasa J.M."/>
            <person name="Sanchez-Garcia M."/>
            <person name="Camarero S."/>
            <person name="Miyauchi S."/>
            <person name="Serrano A."/>
            <person name="Linde D."/>
            <person name="Babiker R."/>
            <person name="Drula E."/>
            <person name="Ayuso-Fernandez I."/>
            <person name="Pacheco R."/>
            <person name="Padilla G."/>
            <person name="Ferreira P."/>
            <person name="Barriuso J."/>
            <person name="Kellner H."/>
            <person name="Castanera R."/>
            <person name="Alfaro M."/>
            <person name="Ramirez L."/>
            <person name="Pisabarro A.G."/>
            <person name="Kuo A."/>
            <person name="Tritt A."/>
            <person name="Lipzen A."/>
            <person name="He G."/>
            <person name="Yan M."/>
            <person name="Ng V."/>
            <person name="Cullen D."/>
            <person name="Martin F."/>
            <person name="Rosso M.-N."/>
            <person name="Henrissat B."/>
            <person name="Hibbett D."/>
            <person name="Martinez A.T."/>
            <person name="Grigoriev I.V."/>
        </authorList>
    </citation>
    <scope>NUCLEOTIDE SEQUENCE</scope>
    <source>
        <strain evidence="3">AH 44721</strain>
    </source>
</reference>
<evidence type="ECO:0000313" key="4">
    <source>
        <dbReference type="Proteomes" id="UP000724874"/>
    </source>
</evidence>
<proteinExistence type="predicted"/>
<dbReference type="AlphaFoldDB" id="A0A9P5NIF8"/>
<feature type="compositionally biased region" description="Basic residues" evidence="1">
    <location>
        <begin position="90"/>
        <end position="101"/>
    </location>
</feature>
<feature type="compositionally biased region" description="Basic and acidic residues" evidence="1">
    <location>
        <begin position="132"/>
        <end position="152"/>
    </location>
</feature>